<proteinExistence type="predicted"/>
<dbReference type="RefSeq" id="WP_148039345.1">
    <property type="nucleotide sequence ID" value="NZ_RHHT01000041.1"/>
</dbReference>
<dbReference type="Proteomes" id="UP000281915">
    <property type="component" value="Unassembled WGS sequence"/>
</dbReference>
<dbReference type="InterPro" id="IPR010921">
    <property type="entry name" value="Trp_repressor/repl_initiator"/>
</dbReference>
<dbReference type="GO" id="GO:0006313">
    <property type="term" value="P:DNA transposition"/>
    <property type="evidence" value="ECO:0007669"/>
    <property type="project" value="InterPro"/>
</dbReference>
<dbReference type="GO" id="GO:0043565">
    <property type="term" value="F:sequence-specific DNA binding"/>
    <property type="evidence" value="ECO:0007669"/>
    <property type="project" value="InterPro"/>
</dbReference>
<dbReference type="EMBL" id="RHHT01000041">
    <property type="protein sequence ID" value="RNB76016.1"/>
    <property type="molecule type" value="Genomic_DNA"/>
</dbReference>
<feature type="non-terminal residue" evidence="1">
    <location>
        <position position="73"/>
    </location>
</feature>
<dbReference type="PANTHER" id="PTHR33795">
    <property type="entry name" value="INSERTION ELEMENT IS150 PROTEIN INSJ"/>
    <property type="match status" value="1"/>
</dbReference>
<dbReference type="PANTHER" id="PTHR33795:SF1">
    <property type="entry name" value="INSERTION ELEMENT IS150 PROTEIN INSJ"/>
    <property type="match status" value="1"/>
</dbReference>
<evidence type="ECO:0000313" key="2">
    <source>
        <dbReference type="Proteomes" id="UP000281915"/>
    </source>
</evidence>
<dbReference type="Pfam" id="PF01527">
    <property type="entry name" value="HTH_Tnp_1"/>
    <property type="match status" value="1"/>
</dbReference>
<protein>
    <recommendedName>
        <fullName evidence="3">Transposase</fullName>
    </recommendedName>
</protein>
<reference evidence="1 2" key="1">
    <citation type="submission" date="2018-10" db="EMBL/GenBank/DDBJ databases">
        <title>Phylogenomics of Brevibacillus.</title>
        <authorList>
            <person name="Dunlap C."/>
        </authorList>
    </citation>
    <scope>NUCLEOTIDE SEQUENCE [LARGE SCALE GENOMIC DNA]</scope>
    <source>
        <strain evidence="1 2">JCM 15085</strain>
    </source>
</reference>
<dbReference type="InterPro" id="IPR036388">
    <property type="entry name" value="WH-like_DNA-bd_sf"/>
</dbReference>
<dbReference type="GO" id="GO:0004803">
    <property type="term" value="F:transposase activity"/>
    <property type="evidence" value="ECO:0007669"/>
    <property type="project" value="InterPro"/>
</dbReference>
<evidence type="ECO:0008006" key="3">
    <source>
        <dbReference type="Google" id="ProtNLM"/>
    </source>
</evidence>
<accession>A0A3M8CJT1</accession>
<gene>
    <name evidence="1" type="ORF">EDM58_18120</name>
</gene>
<dbReference type="Gene3D" id="1.10.10.10">
    <property type="entry name" value="Winged helix-like DNA-binding domain superfamily/Winged helix DNA-binding domain"/>
    <property type="match status" value="1"/>
</dbReference>
<dbReference type="AlphaFoldDB" id="A0A3M8CJT1"/>
<organism evidence="1 2">
    <name type="scientific">Brevibacillus panacihumi</name>
    <dbReference type="NCBI Taxonomy" id="497735"/>
    <lineage>
        <taxon>Bacteria</taxon>
        <taxon>Bacillati</taxon>
        <taxon>Bacillota</taxon>
        <taxon>Bacilli</taxon>
        <taxon>Bacillales</taxon>
        <taxon>Paenibacillaceae</taxon>
        <taxon>Brevibacillus</taxon>
    </lineage>
</organism>
<evidence type="ECO:0000313" key="1">
    <source>
        <dbReference type="EMBL" id="RNB76016.1"/>
    </source>
</evidence>
<dbReference type="InterPro" id="IPR002514">
    <property type="entry name" value="Transposase_8"/>
</dbReference>
<name>A0A3M8CJT1_9BACL</name>
<comment type="caution">
    <text evidence="1">The sequence shown here is derived from an EMBL/GenBank/DDBJ whole genome shotgun (WGS) entry which is preliminary data.</text>
</comment>
<dbReference type="SUPFAM" id="SSF48295">
    <property type="entry name" value="TrpR-like"/>
    <property type="match status" value="1"/>
</dbReference>
<sequence length="73" mass="8459">MAKKNEYSGAEKLAILEELKTGGGTLVEVAHKYNLHKKTLRAWRHQYELYGMEGLEIRIKNNRYSPELKLQAV</sequence>
<dbReference type="InterPro" id="IPR052057">
    <property type="entry name" value="IS150/IS1296_orfA-like"/>
</dbReference>